<organism evidence="2 3">
    <name type="scientific">Brassica carinata</name>
    <name type="common">Ethiopian mustard</name>
    <name type="synonym">Abyssinian cabbage</name>
    <dbReference type="NCBI Taxonomy" id="52824"/>
    <lineage>
        <taxon>Eukaryota</taxon>
        <taxon>Viridiplantae</taxon>
        <taxon>Streptophyta</taxon>
        <taxon>Embryophyta</taxon>
        <taxon>Tracheophyta</taxon>
        <taxon>Spermatophyta</taxon>
        <taxon>Magnoliopsida</taxon>
        <taxon>eudicotyledons</taxon>
        <taxon>Gunneridae</taxon>
        <taxon>Pentapetalae</taxon>
        <taxon>rosids</taxon>
        <taxon>malvids</taxon>
        <taxon>Brassicales</taxon>
        <taxon>Brassicaceae</taxon>
        <taxon>Brassiceae</taxon>
        <taxon>Brassica</taxon>
    </lineage>
</organism>
<sequence length="63" mass="7326">MDHRERSRIYHHNETHGTSDNIDQNTAVDDVKRPGFFERVKEDIEAIISVLLLQSVFSRSEVS</sequence>
<proteinExistence type="predicted"/>
<dbReference type="PANTHER" id="PTHR35277:SF10">
    <property type="entry name" value="OS09G0363700 PROTEIN"/>
    <property type="match status" value="1"/>
</dbReference>
<dbReference type="EMBL" id="JAAMPC010000003">
    <property type="protein sequence ID" value="KAG2321794.1"/>
    <property type="molecule type" value="Genomic_DNA"/>
</dbReference>
<evidence type="ECO:0000313" key="3">
    <source>
        <dbReference type="Proteomes" id="UP000886595"/>
    </source>
</evidence>
<accession>A0A8X7W177</accession>
<dbReference type="AlphaFoldDB" id="A0A8X7W177"/>
<feature type="compositionally biased region" description="Basic and acidic residues" evidence="1">
    <location>
        <begin position="1"/>
        <end position="17"/>
    </location>
</feature>
<keyword evidence="3" id="KW-1185">Reference proteome</keyword>
<evidence type="ECO:0000313" key="2">
    <source>
        <dbReference type="EMBL" id="KAG2321794.1"/>
    </source>
</evidence>
<name>A0A8X7W177_BRACI</name>
<reference evidence="2 3" key="1">
    <citation type="submission" date="2020-02" db="EMBL/GenBank/DDBJ databases">
        <authorList>
            <person name="Ma Q."/>
            <person name="Huang Y."/>
            <person name="Song X."/>
            <person name="Pei D."/>
        </authorList>
    </citation>
    <scope>NUCLEOTIDE SEQUENCE [LARGE SCALE GENOMIC DNA]</scope>
    <source>
        <strain evidence="2">Sxm20200214</strain>
        <tissue evidence="2">Leaf</tissue>
    </source>
</reference>
<dbReference type="OrthoDB" id="1932113at2759"/>
<comment type="caution">
    <text evidence="2">The sequence shown here is derived from an EMBL/GenBank/DDBJ whole genome shotgun (WGS) entry which is preliminary data.</text>
</comment>
<dbReference type="Proteomes" id="UP000886595">
    <property type="component" value="Unassembled WGS sequence"/>
</dbReference>
<dbReference type="PANTHER" id="PTHR35277">
    <property type="entry name" value="OS09G0363700 PROTEIN"/>
    <property type="match status" value="1"/>
</dbReference>
<gene>
    <name evidence="2" type="ORF">Bca52824_015007</name>
</gene>
<feature type="compositionally biased region" description="Polar residues" evidence="1">
    <location>
        <begin position="18"/>
        <end position="27"/>
    </location>
</feature>
<evidence type="ECO:0000256" key="1">
    <source>
        <dbReference type="SAM" id="MobiDB-lite"/>
    </source>
</evidence>
<protein>
    <submittedName>
        <fullName evidence="2">Uncharacterized protein</fullName>
    </submittedName>
</protein>
<feature type="region of interest" description="Disordered" evidence="1">
    <location>
        <begin position="1"/>
        <end position="27"/>
    </location>
</feature>